<keyword evidence="4 6" id="KW-1133">Transmembrane helix</keyword>
<feature type="transmembrane region" description="Helical" evidence="6">
    <location>
        <begin position="303"/>
        <end position="321"/>
    </location>
</feature>
<keyword evidence="9" id="KW-1185">Reference proteome</keyword>
<evidence type="ECO:0000256" key="5">
    <source>
        <dbReference type="ARBA" id="ARBA00023136"/>
    </source>
</evidence>
<feature type="transmembrane region" description="Helical" evidence="6">
    <location>
        <begin position="448"/>
        <end position="474"/>
    </location>
</feature>
<feature type="transmembrane region" description="Helical" evidence="6">
    <location>
        <begin position="275"/>
        <end position="296"/>
    </location>
</feature>
<dbReference type="InterPro" id="IPR004680">
    <property type="entry name" value="Cit_transptr-like_dom"/>
</dbReference>
<accession>A0A1P8WAT4</accession>
<dbReference type="PANTHER" id="PTHR43568">
    <property type="entry name" value="P PROTEIN"/>
    <property type="match status" value="1"/>
</dbReference>
<gene>
    <name evidence="8" type="primary">ybiR</name>
    <name evidence="8" type="ORF">Fuma_00740</name>
</gene>
<feature type="transmembrane region" description="Helical" evidence="6">
    <location>
        <begin position="33"/>
        <end position="49"/>
    </location>
</feature>
<evidence type="ECO:0000256" key="1">
    <source>
        <dbReference type="ARBA" id="ARBA00004141"/>
    </source>
</evidence>
<evidence type="ECO:0000313" key="9">
    <source>
        <dbReference type="Proteomes" id="UP000187735"/>
    </source>
</evidence>
<feature type="transmembrane region" description="Helical" evidence="6">
    <location>
        <begin position="93"/>
        <end position="113"/>
    </location>
</feature>
<dbReference type="Proteomes" id="UP000187735">
    <property type="component" value="Chromosome"/>
</dbReference>
<dbReference type="Pfam" id="PF03600">
    <property type="entry name" value="CitMHS"/>
    <property type="match status" value="1"/>
</dbReference>
<evidence type="ECO:0000256" key="2">
    <source>
        <dbReference type="ARBA" id="ARBA00022448"/>
    </source>
</evidence>
<evidence type="ECO:0000256" key="3">
    <source>
        <dbReference type="ARBA" id="ARBA00022692"/>
    </source>
</evidence>
<dbReference type="OrthoDB" id="9765532at2"/>
<feature type="transmembrane region" description="Helical" evidence="6">
    <location>
        <begin position="327"/>
        <end position="346"/>
    </location>
</feature>
<feature type="transmembrane region" description="Helical" evidence="6">
    <location>
        <begin position="56"/>
        <end position="73"/>
    </location>
</feature>
<dbReference type="KEGG" id="fmr:Fuma_00740"/>
<keyword evidence="5 6" id="KW-0472">Membrane</keyword>
<evidence type="ECO:0000256" key="4">
    <source>
        <dbReference type="ARBA" id="ARBA00022989"/>
    </source>
</evidence>
<dbReference type="RefSeq" id="WP_077022959.1">
    <property type="nucleotide sequence ID" value="NZ_CP017641.1"/>
</dbReference>
<evidence type="ECO:0000313" key="8">
    <source>
        <dbReference type="EMBL" id="APZ91154.1"/>
    </source>
</evidence>
<keyword evidence="3 6" id="KW-0812">Transmembrane</keyword>
<feature type="domain" description="Citrate transporter-like" evidence="7">
    <location>
        <begin position="55"/>
        <end position="419"/>
    </location>
</feature>
<dbReference type="GO" id="GO:0055085">
    <property type="term" value="P:transmembrane transport"/>
    <property type="evidence" value="ECO:0007669"/>
    <property type="project" value="InterPro"/>
</dbReference>
<dbReference type="AlphaFoldDB" id="A0A1P8WAT4"/>
<feature type="transmembrane region" description="Helical" evidence="6">
    <location>
        <begin position="141"/>
        <end position="164"/>
    </location>
</feature>
<dbReference type="STRING" id="1891926.Fuma_00740"/>
<evidence type="ECO:0000259" key="7">
    <source>
        <dbReference type="Pfam" id="PF03600"/>
    </source>
</evidence>
<protein>
    <submittedName>
        <fullName evidence="8">Inner membrane protein YbiR</fullName>
    </submittedName>
</protein>
<proteinExistence type="predicted"/>
<evidence type="ECO:0000256" key="6">
    <source>
        <dbReference type="SAM" id="Phobius"/>
    </source>
</evidence>
<reference evidence="8 9" key="1">
    <citation type="journal article" date="2016" name="Front. Microbiol.">
        <title>Fuerstia marisgermanicae gen. nov., sp. nov., an Unusual Member of the Phylum Planctomycetes from the German Wadden Sea.</title>
        <authorList>
            <person name="Kohn T."/>
            <person name="Heuer A."/>
            <person name="Jogler M."/>
            <person name="Vollmers J."/>
            <person name="Boedeker C."/>
            <person name="Bunk B."/>
            <person name="Rast P."/>
            <person name="Borchert D."/>
            <person name="Glockner I."/>
            <person name="Freese H.M."/>
            <person name="Klenk H.P."/>
            <person name="Overmann J."/>
            <person name="Kaster A.K."/>
            <person name="Rohde M."/>
            <person name="Wiegand S."/>
            <person name="Jogler C."/>
        </authorList>
    </citation>
    <scope>NUCLEOTIDE SEQUENCE [LARGE SCALE GENOMIC DNA]</scope>
    <source>
        <strain evidence="8 9">NH11</strain>
    </source>
</reference>
<dbReference type="EMBL" id="CP017641">
    <property type="protein sequence ID" value="APZ91154.1"/>
    <property type="molecule type" value="Genomic_DNA"/>
</dbReference>
<feature type="transmembrane region" description="Helical" evidence="6">
    <location>
        <begin position="220"/>
        <end position="239"/>
    </location>
</feature>
<keyword evidence="2" id="KW-0813">Transport</keyword>
<dbReference type="PANTHER" id="PTHR43568:SF1">
    <property type="entry name" value="P PROTEIN"/>
    <property type="match status" value="1"/>
</dbReference>
<name>A0A1P8WAT4_9PLAN</name>
<comment type="subcellular location">
    <subcellularLocation>
        <location evidence="1">Membrane</location>
        <topology evidence="1">Multi-pass membrane protein</topology>
    </subcellularLocation>
</comment>
<organism evidence="8 9">
    <name type="scientific">Fuerstiella marisgermanici</name>
    <dbReference type="NCBI Taxonomy" id="1891926"/>
    <lineage>
        <taxon>Bacteria</taxon>
        <taxon>Pseudomonadati</taxon>
        <taxon>Planctomycetota</taxon>
        <taxon>Planctomycetia</taxon>
        <taxon>Planctomycetales</taxon>
        <taxon>Planctomycetaceae</taxon>
        <taxon>Fuerstiella</taxon>
    </lineage>
</organism>
<feature type="transmembrane region" description="Helical" evidence="6">
    <location>
        <begin position="184"/>
        <end position="208"/>
    </location>
</feature>
<dbReference type="GO" id="GO:0016020">
    <property type="term" value="C:membrane"/>
    <property type="evidence" value="ECO:0007669"/>
    <property type="project" value="UniProtKB-SubCell"/>
</dbReference>
<sequence length="476" mass="51309">MMNEFTRFCFDGSSLLLAAETAAHNVPAWETVLFGLILVAMIAALALEEKIHAKKSIIVGSFAGLCLILATLMKLLKFGPVELPNGHEIDLPVYIPSIDWGVITIILGASLFVEVTSRSGVFTWMAISLTRKSGGDPWRLLIFYGLLTVLFSAVLNNVTAMIIIGSLTTVSLKKLNRTELLLGFLVTEGLLTNVGGLLTLISSVPNIIVGKTAGISFAKFFFVAAPYVVVATAVTLLMAKWKFGIKALKSEEDKLEARRLVDSFDPTESIPTKRFFWFSVGALVCFIACLAGQSALPFGLDKLEMGFIALFFAGVVLIAYKNEVDKFYSAVDWDLLAFFASLFVVIHVMENARVLDVIGQGIAALLRLPDPVNSAVLLSSSAVASSVTDNIPLAAMLAQILAALETDPASPFWWCVIFGSNLGGNITPIGSASTVVAMTIIHRQQLDLTFFGFVKLATPFAVVQIILATVYVLIAI</sequence>
<dbReference type="InterPro" id="IPR051475">
    <property type="entry name" value="Diverse_Ion_Transporter"/>
</dbReference>